<dbReference type="EMBL" id="JBEFKJ010000020">
    <property type="protein sequence ID" value="KAL2040517.1"/>
    <property type="molecule type" value="Genomic_DNA"/>
</dbReference>
<feature type="transmembrane region" description="Helical" evidence="9">
    <location>
        <begin position="308"/>
        <end position="333"/>
    </location>
</feature>
<comment type="caution">
    <text evidence="10">The sequence shown here is derived from an EMBL/GenBank/DDBJ whole genome shotgun (WGS) entry which is preliminary data.</text>
</comment>
<feature type="transmembrane region" description="Helical" evidence="9">
    <location>
        <begin position="79"/>
        <end position="98"/>
    </location>
</feature>
<evidence type="ECO:0000256" key="6">
    <source>
        <dbReference type="ARBA" id="ARBA00022989"/>
    </source>
</evidence>
<keyword evidence="4" id="KW-1003">Cell membrane</keyword>
<keyword evidence="11" id="KW-1185">Reference proteome</keyword>
<feature type="transmembrane region" description="Helical" evidence="9">
    <location>
        <begin position="49"/>
        <end position="67"/>
    </location>
</feature>
<dbReference type="Pfam" id="PF03595">
    <property type="entry name" value="SLAC1"/>
    <property type="match status" value="1"/>
</dbReference>
<feature type="transmembrane region" description="Helical" evidence="9">
    <location>
        <begin position="118"/>
        <end position="139"/>
    </location>
</feature>
<feature type="region of interest" description="Disordered" evidence="8">
    <location>
        <begin position="1"/>
        <end position="30"/>
    </location>
</feature>
<evidence type="ECO:0000256" key="4">
    <source>
        <dbReference type="ARBA" id="ARBA00022475"/>
    </source>
</evidence>
<feature type="transmembrane region" description="Helical" evidence="9">
    <location>
        <begin position="379"/>
        <end position="400"/>
    </location>
</feature>
<evidence type="ECO:0000256" key="1">
    <source>
        <dbReference type="ARBA" id="ARBA00004651"/>
    </source>
</evidence>
<protein>
    <recommendedName>
        <fullName evidence="12">C4-dicarboxylate transporter/malic acid transport protein</fullName>
    </recommendedName>
</protein>
<feature type="transmembrane region" description="Helical" evidence="9">
    <location>
        <begin position="151"/>
        <end position="176"/>
    </location>
</feature>
<feature type="transmembrane region" description="Helical" evidence="9">
    <location>
        <begin position="218"/>
        <end position="244"/>
    </location>
</feature>
<dbReference type="CDD" id="cd09299">
    <property type="entry name" value="TDT"/>
    <property type="match status" value="1"/>
</dbReference>
<gene>
    <name evidence="10" type="ORF">N7G274_006496</name>
</gene>
<feature type="transmembrane region" description="Helical" evidence="9">
    <location>
        <begin position="188"/>
        <end position="212"/>
    </location>
</feature>
<dbReference type="PANTHER" id="PTHR31686">
    <property type="match status" value="1"/>
</dbReference>
<dbReference type="PANTHER" id="PTHR31686:SF3">
    <property type="entry name" value="ACID TRANSPORT PROTEIN, PUTATIVE (AFU_ORTHOLOGUE AFUA_4G09410)-RELATED"/>
    <property type="match status" value="1"/>
</dbReference>
<evidence type="ECO:0000313" key="11">
    <source>
        <dbReference type="Proteomes" id="UP001590950"/>
    </source>
</evidence>
<feature type="transmembrane region" description="Helical" evidence="9">
    <location>
        <begin position="345"/>
        <end position="367"/>
    </location>
</feature>
<dbReference type="InterPro" id="IPR004695">
    <property type="entry name" value="SLAC1/Mae1/Ssu1/TehA"/>
</dbReference>
<proteinExistence type="inferred from homology"/>
<organism evidence="10 11">
    <name type="scientific">Stereocaulon virgatum</name>
    <dbReference type="NCBI Taxonomy" id="373712"/>
    <lineage>
        <taxon>Eukaryota</taxon>
        <taxon>Fungi</taxon>
        <taxon>Dikarya</taxon>
        <taxon>Ascomycota</taxon>
        <taxon>Pezizomycotina</taxon>
        <taxon>Lecanoromycetes</taxon>
        <taxon>OSLEUM clade</taxon>
        <taxon>Lecanoromycetidae</taxon>
        <taxon>Lecanorales</taxon>
        <taxon>Lecanorineae</taxon>
        <taxon>Stereocaulaceae</taxon>
        <taxon>Stereocaulon</taxon>
    </lineage>
</organism>
<keyword evidence="3" id="KW-0813">Transport</keyword>
<evidence type="ECO:0000256" key="3">
    <source>
        <dbReference type="ARBA" id="ARBA00022448"/>
    </source>
</evidence>
<dbReference type="Proteomes" id="UP001590950">
    <property type="component" value="Unassembled WGS sequence"/>
</dbReference>
<feature type="transmembrane region" description="Helical" evidence="9">
    <location>
        <begin position="265"/>
        <end position="283"/>
    </location>
</feature>
<dbReference type="InterPro" id="IPR038665">
    <property type="entry name" value="Voltage-dep_anion_channel_sf"/>
</dbReference>
<evidence type="ECO:0000256" key="8">
    <source>
        <dbReference type="SAM" id="MobiDB-lite"/>
    </source>
</evidence>
<evidence type="ECO:0000256" key="2">
    <source>
        <dbReference type="ARBA" id="ARBA00008566"/>
    </source>
</evidence>
<keyword evidence="7 9" id="KW-0472">Membrane</keyword>
<dbReference type="Gene3D" id="1.50.10.150">
    <property type="entry name" value="Voltage-dependent anion channel"/>
    <property type="match status" value="1"/>
</dbReference>
<evidence type="ECO:0000256" key="7">
    <source>
        <dbReference type="ARBA" id="ARBA00023136"/>
    </source>
</evidence>
<evidence type="ECO:0000256" key="5">
    <source>
        <dbReference type="ARBA" id="ARBA00022692"/>
    </source>
</evidence>
<keyword evidence="5 9" id="KW-0812">Transmembrane</keyword>
<evidence type="ECO:0000256" key="9">
    <source>
        <dbReference type="SAM" id="Phobius"/>
    </source>
</evidence>
<accession>A0ABR4A803</accession>
<reference evidence="10 11" key="1">
    <citation type="submission" date="2024-09" db="EMBL/GenBank/DDBJ databases">
        <title>Rethinking Asexuality: The Enigmatic Case of Functional Sexual Genes in Lepraria (Stereocaulaceae).</title>
        <authorList>
            <person name="Doellman M."/>
            <person name="Sun Y."/>
            <person name="Barcenas-Pena A."/>
            <person name="Lumbsch H.T."/>
            <person name="Grewe F."/>
        </authorList>
    </citation>
    <scope>NUCLEOTIDE SEQUENCE [LARGE SCALE GENOMIC DNA]</scope>
    <source>
        <strain evidence="10 11">Mercado 3170</strain>
    </source>
</reference>
<comment type="subcellular location">
    <subcellularLocation>
        <location evidence="1">Cell membrane</location>
        <topology evidence="1">Multi-pass membrane protein</topology>
    </subcellularLocation>
</comment>
<sequence length="419" mass="46512">MDSSSLEGQHRISPERHNRESNGTENCRQKDETSRISVWRNIIQNFTPAWFTIGMNTGVLAIVMHQLPYQFKGLPVLTTIMYILDLVLFIICSIITILRWTMYPKVVIRKTAGNLDEIALYGAPPIAFLTLTALTGLIVSKAEWGGHAWSLVAYVMWWFGMAFMLTTCMTIFITLFRTDVTDDRGMSAALTLPIVGVATAAVAGALICNFSYDISPRLAVPVIIVGYFLVGWAVWLAIVLYGVYFQRLLAVGWPEPAKRPHMMMLVGPFGQSAAAIQLLGSAAKTKMDFAGYNKGTFLTAAAAPSANVASVVFALLLLGSDLFWITVALIGILEGAYERKMSYSLVWWTTIFPVSTMTTAFISLSIAMDSPTFRVLSTALLLILLVDFFINWGYTIWYSIKGDLLIKHEELERPNEKIA</sequence>
<comment type="similarity">
    <text evidence="2">Belongs to the tellurite-resistance/dicarboxylate transporter (TDT) family.</text>
</comment>
<evidence type="ECO:0008006" key="12">
    <source>
        <dbReference type="Google" id="ProtNLM"/>
    </source>
</evidence>
<feature type="compositionally biased region" description="Basic and acidic residues" evidence="8">
    <location>
        <begin position="8"/>
        <end position="30"/>
    </location>
</feature>
<keyword evidence="6 9" id="KW-1133">Transmembrane helix</keyword>
<dbReference type="InterPro" id="IPR051629">
    <property type="entry name" value="Sulfite_efflux_TDT"/>
</dbReference>
<evidence type="ECO:0000313" key="10">
    <source>
        <dbReference type="EMBL" id="KAL2040517.1"/>
    </source>
</evidence>
<name>A0ABR4A803_9LECA</name>